<accession>A0ACB8S1R1</accession>
<name>A0ACB8S1R1_9AGAM</name>
<organism evidence="1 2">
    <name type="scientific">Auriscalpium vulgare</name>
    <dbReference type="NCBI Taxonomy" id="40419"/>
    <lineage>
        <taxon>Eukaryota</taxon>
        <taxon>Fungi</taxon>
        <taxon>Dikarya</taxon>
        <taxon>Basidiomycota</taxon>
        <taxon>Agaricomycotina</taxon>
        <taxon>Agaricomycetes</taxon>
        <taxon>Russulales</taxon>
        <taxon>Auriscalpiaceae</taxon>
        <taxon>Auriscalpium</taxon>
    </lineage>
</organism>
<keyword evidence="2" id="KW-1185">Reference proteome</keyword>
<reference evidence="1" key="2">
    <citation type="journal article" date="2022" name="New Phytol.">
        <title>Evolutionary transition to the ectomycorrhizal habit in the genomes of a hyperdiverse lineage of mushroom-forming fungi.</title>
        <authorList>
            <person name="Looney B."/>
            <person name="Miyauchi S."/>
            <person name="Morin E."/>
            <person name="Drula E."/>
            <person name="Courty P.E."/>
            <person name="Kohler A."/>
            <person name="Kuo A."/>
            <person name="LaButti K."/>
            <person name="Pangilinan J."/>
            <person name="Lipzen A."/>
            <person name="Riley R."/>
            <person name="Andreopoulos W."/>
            <person name="He G."/>
            <person name="Johnson J."/>
            <person name="Nolan M."/>
            <person name="Tritt A."/>
            <person name="Barry K.W."/>
            <person name="Grigoriev I.V."/>
            <person name="Nagy L.G."/>
            <person name="Hibbett D."/>
            <person name="Henrissat B."/>
            <person name="Matheny P.B."/>
            <person name="Labbe J."/>
            <person name="Martin F.M."/>
        </authorList>
    </citation>
    <scope>NUCLEOTIDE SEQUENCE</scope>
    <source>
        <strain evidence="1">FP105234-sp</strain>
    </source>
</reference>
<dbReference type="Proteomes" id="UP000814033">
    <property type="component" value="Unassembled WGS sequence"/>
</dbReference>
<evidence type="ECO:0000313" key="2">
    <source>
        <dbReference type="Proteomes" id="UP000814033"/>
    </source>
</evidence>
<comment type="caution">
    <text evidence="1">The sequence shown here is derived from an EMBL/GenBank/DDBJ whole genome shotgun (WGS) entry which is preliminary data.</text>
</comment>
<sequence>MSTTSAEFWRASGAPPDPQTYQVDGRDETLPVYKPEVFATIETEIRTLDAELRSLSLDIHGHPELKFEEIYAHDTLTAFMRKHKWAVTDHYHLKTAWVATFTHKSGGRTIGVNSEMDALPGVGHACGHNLIAIAGVAVALGLKAAMIKHDIPGKIILLGTPAEEGGAGKVMLLDKGAYSEMDICVMCHPAPGPKFGASLSSSLALQRFEVEYRGHTAHAALSPWQGQNALDAAVAAYTNVALLRQQIKPSHRVHGVFKGNDWAANIIPDNSSMLWYARAPTLAEVEAVEPRVRGCFEAASLATGCKVEITVPEPGVKIADIRQNKALGHTFAQTWRNKTGPIDYEWGIASASTDFGNITYALPSIHPGFSIPTVPDGGNHTRAFTAAAATPEAHQATLEVSKALGLTCARVLLDDDFFEEVKATFEEDLRKARAA</sequence>
<gene>
    <name evidence="1" type="ORF">FA95DRAFT_1487564</name>
</gene>
<reference evidence="1" key="1">
    <citation type="submission" date="2021-02" db="EMBL/GenBank/DDBJ databases">
        <authorList>
            <consortium name="DOE Joint Genome Institute"/>
            <person name="Ahrendt S."/>
            <person name="Looney B.P."/>
            <person name="Miyauchi S."/>
            <person name="Morin E."/>
            <person name="Drula E."/>
            <person name="Courty P.E."/>
            <person name="Chicoki N."/>
            <person name="Fauchery L."/>
            <person name="Kohler A."/>
            <person name="Kuo A."/>
            <person name="Labutti K."/>
            <person name="Pangilinan J."/>
            <person name="Lipzen A."/>
            <person name="Riley R."/>
            <person name="Andreopoulos W."/>
            <person name="He G."/>
            <person name="Johnson J."/>
            <person name="Barry K.W."/>
            <person name="Grigoriev I.V."/>
            <person name="Nagy L."/>
            <person name="Hibbett D."/>
            <person name="Henrissat B."/>
            <person name="Matheny P.B."/>
            <person name="Labbe J."/>
            <person name="Martin F."/>
        </authorList>
    </citation>
    <scope>NUCLEOTIDE SEQUENCE</scope>
    <source>
        <strain evidence="1">FP105234-sp</strain>
    </source>
</reference>
<dbReference type="EMBL" id="MU275863">
    <property type="protein sequence ID" value="KAI0050285.1"/>
    <property type="molecule type" value="Genomic_DNA"/>
</dbReference>
<evidence type="ECO:0000313" key="1">
    <source>
        <dbReference type="EMBL" id="KAI0050285.1"/>
    </source>
</evidence>
<proteinExistence type="predicted"/>
<protein>
    <submittedName>
        <fullName evidence="1">Uncharacterized protein</fullName>
    </submittedName>
</protein>